<protein>
    <submittedName>
        <fullName evidence="1">Uncharacterized protein</fullName>
    </submittedName>
</protein>
<sequence>MATTQTALNIPGEAPVPERWGVVVDEARLYAIGGSPTEWWTTSAAQFHRSGRLRHLTTLIIGGSVELGPFDRDDADFARDHLINNGVRAELATVRRWTEQPHMPGCRKTKPCHLCSPLEEAR</sequence>
<name>A0A918NV53_9ACTN</name>
<dbReference type="Proteomes" id="UP000645555">
    <property type="component" value="Unassembled WGS sequence"/>
</dbReference>
<evidence type="ECO:0000313" key="2">
    <source>
        <dbReference type="Proteomes" id="UP000645555"/>
    </source>
</evidence>
<dbReference type="EMBL" id="BMWD01000057">
    <property type="protein sequence ID" value="GGX99089.1"/>
    <property type="molecule type" value="Genomic_DNA"/>
</dbReference>
<dbReference type="RefSeq" id="WP_190040268.1">
    <property type="nucleotide sequence ID" value="NZ_BMWD01000057.1"/>
</dbReference>
<comment type="caution">
    <text evidence="1">The sequence shown here is derived from an EMBL/GenBank/DDBJ whole genome shotgun (WGS) entry which is preliminary data.</text>
</comment>
<organism evidence="1 2">
    <name type="scientific">Streptomyces fructofermentans</name>
    <dbReference type="NCBI Taxonomy" id="152141"/>
    <lineage>
        <taxon>Bacteria</taxon>
        <taxon>Bacillati</taxon>
        <taxon>Actinomycetota</taxon>
        <taxon>Actinomycetes</taxon>
        <taxon>Kitasatosporales</taxon>
        <taxon>Streptomycetaceae</taxon>
        <taxon>Streptomyces</taxon>
    </lineage>
</organism>
<keyword evidence="2" id="KW-1185">Reference proteome</keyword>
<proteinExistence type="predicted"/>
<reference evidence="1" key="1">
    <citation type="journal article" date="2014" name="Int. J. Syst. Evol. Microbiol.">
        <title>Complete genome sequence of Corynebacterium casei LMG S-19264T (=DSM 44701T), isolated from a smear-ripened cheese.</title>
        <authorList>
            <consortium name="US DOE Joint Genome Institute (JGI-PGF)"/>
            <person name="Walter F."/>
            <person name="Albersmeier A."/>
            <person name="Kalinowski J."/>
            <person name="Ruckert C."/>
        </authorList>
    </citation>
    <scope>NUCLEOTIDE SEQUENCE</scope>
    <source>
        <strain evidence="1">JCM 4956</strain>
    </source>
</reference>
<gene>
    <name evidence="1" type="ORF">GCM10010515_76570</name>
</gene>
<accession>A0A918NV53</accession>
<evidence type="ECO:0000313" key="1">
    <source>
        <dbReference type="EMBL" id="GGX99089.1"/>
    </source>
</evidence>
<reference evidence="1" key="2">
    <citation type="submission" date="2020-09" db="EMBL/GenBank/DDBJ databases">
        <authorList>
            <person name="Sun Q."/>
            <person name="Ohkuma M."/>
        </authorList>
    </citation>
    <scope>NUCLEOTIDE SEQUENCE</scope>
    <source>
        <strain evidence="1">JCM 4956</strain>
    </source>
</reference>
<dbReference type="AlphaFoldDB" id="A0A918NV53"/>